<dbReference type="SUPFAM" id="SSF46785">
    <property type="entry name" value="Winged helix' DNA-binding domain"/>
    <property type="match status" value="2"/>
</dbReference>
<accession>A0A1S8DFX5</accession>
<dbReference type="Gene3D" id="1.10.10.10">
    <property type="entry name" value="Winged helix-like DNA-binding domain superfamily/Winged helix DNA-binding domain"/>
    <property type="match status" value="2"/>
</dbReference>
<keyword evidence="2" id="KW-0132">Cell division</keyword>
<dbReference type="PANTHER" id="PTHR34298:SF2">
    <property type="entry name" value="SEGREGATION AND CONDENSATION PROTEIN B"/>
    <property type="match status" value="1"/>
</dbReference>
<evidence type="ECO:0000256" key="3">
    <source>
        <dbReference type="ARBA" id="ARBA00022829"/>
    </source>
</evidence>
<keyword evidence="1" id="KW-0963">Cytoplasm</keyword>
<reference evidence="6 7" key="1">
    <citation type="submission" date="2017-01" db="EMBL/GenBank/DDBJ databases">
        <title>Draft genome sequence of Pseudomonas pachastrellae type strain CCUG 46540T from a deep sea.</title>
        <authorList>
            <person name="Gomila M."/>
            <person name="Mulet M."/>
            <person name="Lalucat J."/>
            <person name="Garcia-Valdes E."/>
        </authorList>
    </citation>
    <scope>NUCLEOTIDE SEQUENCE [LARGE SCALE GENOMIC DNA]</scope>
    <source>
        <strain evidence="6 7">CCUG 46540</strain>
    </source>
</reference>
<dbReference type="InterPro" id="IPR005234">
    <property type="entry name" value="ScpB_csome_segregation"/>
</dbReference>
<evidence type="ECO:0000256" key="4">
    <source>
        <dbReference type="ARBA" id="ARBA00023306"/>
    </source>
</evidence>
<dbReference type="InterPro" id="IPR036388">
    <property type="entry name" value="WH-like_DNA-bd_sf"/>
</dbReference>
<dbReference type="NCBIfam" id="TIGR00281">
    <property type="entry name" value="SMC-Scp complex subunit ScpB"/>
    <property type="match status" value="1"/>
</dbReference>
<dbReference type="STRING" id="254161.SAMN05216256_11784"/>
<dbReference type="GO" id="GO:0051301">
    <property type="term" value="P:cell division"/>
    <property type="evidence" value="ECO:0007669"/>
    <property type="project" value="UniProtKB-KW"/>
</dbReference>
<dbReference type="InterPro" id="IPR036390">
    <property type="entry name" value="WH_DNA-bd_sf"/>
</dbReference>
<evidence type="ECO:0000256" key="1">
    <source>
        <dbReference type="ARBA" id="ARBA00022490"/>
    </source>
</evidence>
<dbReference type="AlphaFoldDB" id="A0A1S8DFX5"/>
<gene>
    <name evidence="6" type="ORF">BXT89_08555</name>
</gene>
<evidence type="ECO:0000313" key="6">
    <source>
        <dbReference type="EMBL" id="ONM44283.1"/>
    </source>
</evidence>
<keyword evidence="7" id="KW-1185">Reference proteome</keyword>
<dbReference type="Pfam" id="PF04079">
    <property type="entry name" value="SMC_ScpB"/>
    <property type="match status" value="1"/>
</dbReference>
<comment type="caution">
    <text evidence="6">The sequence shown here is derived from an EMBL/GenBank/DDBJ whole genome shotgun (WGS) entry which is preliminary data.</text>
</comment>
<protein>
    <submittedName>
        <fullName evidence="6">SMC-Scp complex subunit ScpB</fullName>
    </submittedName>
</protein>
<proteinExistence type="predicted"/>
<evidence type="ECO:0000256" key="2">
    <source>
        <dbReference type="ARBA" id="ARBA00022618"/>
    </source>
</evidence>
<dbReference type="PANTHER" id="PTHR34298">
    <property type="entry name" value="SEGREGATION AND CONDENSATION PROTEIN B"/>
    <property type="match status" value="1"/>
</dbReference>
<keyword evidence="4" id="KW-0131">Cell cycle</keyword>
<feature type="region of interest" description="Disordered" evidence="5">
    <location>
        <begin position="191"/>
        <end position="276"/>
    </location>
</feature>
<dbReference type="EMBL" id="MUBC01000015">
    <property type="protein sequence ID" value="ONM44283.1"/>
    <property type="molecule type" value="Genomic_DNA"/>
</dbReference>
<sequence>MSMSQPPIEHIVEAALLAAGRPLSVEKLRELFDEDVLPGFEDIRKALEKLAASYQGRAIELREVASGWRLQVREQYGPWVARLWEERPQRYSRALLETLSLIAYRQPITRGEIEDIRGVAVSTQIVKTLLDREWVRVVGHRDVPGRPAMYATTRQFLDYFNLRSLNELPPLAAVRDLDELDMAPELALQSPEEADARARDGEAAGDAPWLPVEPLKPLDSEEGQSGFRNLLDELNAMEANLKSDFDDMPVSDEPASETPSLDDQSAVDDSDEGQRS</sequence>
<keyword evidence="3" id="KW-0159">Chromosome partition</keyword>
<dbReference type="Proteomes" id="UP000242847">
    <property type="component" value="Unassembled WGS sequence"/>
</dbReference>
<name>A0A1S8DFX5_9GAMM</name>
<organism evidence="6 7">
    <name type="scientific">Halopseudomonas pachastrellae</name>
    <dbReference type="NCBI Taxonomy" id="254161"/>
    <lineage>
        <taxon>Bacteria</taxon>
        <taxon>Pseudomonadati</taxon>
        <taxon>Pseudomonadota</taxon>
        <taxon>Gammaproteobacteria</taxon>
        <taxon>Pseudomonadales</taxon>
        <taxon>Pseudomonadaceae</taxon>
        <taxon>Halopseudomonas</taxon>
    </lineage>
</organism>
<dbReference type="RefSeq" id="WP_083726680.1">
    <property type="nucleotide sequence ID" value="NZ_FOUD01000017.1"/>
</dbReference>
<evidence type="ECO:0000256" key="5">
    <source>
        <dbReference type="SAM" id="MobiDB-lite"/>
    </source>
</evidence>
<dbReference type="GO" id="GO:0051304">
    <property type="term" value="P:chromosome separation"/>
    <property type="evidence" value="ECO:0007669"/>
    <property type="project" value="InterPro"/>
</dbReference>
<evidence type="ECO:0000313" key="7">
    <source>
        <dbReference type="Proteomes" id="UP000242847"/>
    </source>
</evidence>
<feature type="compositionally biased region" description="Acidic residues" evidence="5">
    <location>
        <begin position="265"/>
        <end position="276"/>
    </location>
</feature>